<reference evidence="1" key="1">
    <citation type="submission" date="2008-12" db="EMBL/GenBank/DDBJ databases">
        <title>Medicago truncatula full length cdna cloning project.</title>
        <authorList>
            <person name="Moskal W."/>
            <person name="Chan A."/>
            <person name="Cheung F."/>
            <person name="Xiao Y."/>
            <person name="Town C.D."/>
        </authorList>
    </citation>
    <scope>NUCLEOTIDE SEQUENCE</scope>
</reference>
<dbReference type="EMBL" id="BT141827">
    <property type="protein sequence ID" value="AFK41621.1"/>
    <property type="molecule type" value="mRNA"/>
</dbReference>
<evidence type="ECO:0000313" key="2">
    <source>
        <dbReference type="EMBL" id="AFK41621.1"/>
    </source>
</evidence>
<evidence type="ECO:0000313" key="1">
    <source>
        <dbReference type="EMBL" id="ACJ83539.1"/>
    </source>
</evidence>
<protein>
    <submittedName>
        <fullName evidence="1">Uncharacterized protein</fullName>
    </submittedName>
</protein>
<organism evidence="1">
    <name type="scientific">Medicago truncatula</name>
    <name type="common">Barrel medic</name>
    <name type="synonym">Medicago tribuloides</name>
    <dbReference type="NCBI Taxonomy" id="3880"/>
    <lineage>
        <taxon>Eukaryota</taxon>
        <taxon>Viridiplantae</taxon>
        <taxon>Streptophyta</taxon>
        <taxon>Embryophyta</taxon>
        <taxon>Tracheophyta</taxon>
        <taxon>Spermatophyta</taxon>
        <taxon>Magnoliopsida</taxon>
        <taxon>eudicotyledons</taxon>
        <taxon>Gunneridae</taxon>
        <taxon>Pentapetalae</taxon>
        <taxon>rosids</taxon>
        <taxon>fabids</taxon>
        <taxon>Fabales</taxon>
        <taxon>Fabaceae</taxon>
        <taxon>Papilionoideae</taxon>
        <taxon>50 kb inversion clade</taxon>
        <taxon>NPAAA clade</taxon>
        <taxon>Hologalegina</taxon>
        <taxon>IRL clade</taxon>
        <taxon>Trifolieae</taxon>
        <taxon>Medicago</taxon>
    </lineage>
</organism>
<dbReference type="AlphaFoldDB" id="B7FFU9"/>
<proteinExistence type="evidence at transcript level"/>
<reference evidence="2" key="2">
    <citation type="submission" date="2012-05" db="EMBL/GenBank/DDBJ databases">
        <authorList>
            <person name="Krishnakumar V."/>
            <person name="Cheung F."/>
            <person name="Xiao Y."/>
            <person name="Chan A."/>
            <person name="Moskal W.A."/>
            <person name="Town C.D."/>
        </authorList>
    </citation>
    <scope>NUCLEOTIDE SEQUENCE</scope>
</reference>
<dbReference type="EMBL" id="BT050871">
    <property type="protein sequence ID" value="ACJ83539.1"/>
    <property type="molecule type" value="mRNA"/>
</dbReference>
<accession>B7FFU9</accession>
<sequence>MLMNEGRRFLLLISLGAEILGIHVCYEFWMSWAVLVCPSIFKCFTNYCLFS</sequence>
<name>B7FFU9_MEDTR</name>